<dbReference type="Pfam" id="PF00691">
    <property type="entry name" value="OmpA"/>
    <property type="match status" value="2"/>
</dbReference>
<dbReference type="InterPro" id="IPR006665">
    <property type="entry name" value="OmpA-like"/>
</dbReference>
<evidence type="ECO:0000259" key="6">
    <source>
        <dbReference type="PROSITE" id="PS51123"/>
    </source>
</evidence>
<dbReference type="Gene3D" id="3.30.1330.60">
    <property type="entry name" value="OmpA-like domain"/>
    <property type="match status" value="2"/>
</dbReference>
<sequence>MRNQIIHRSAIPQTAFARVVYGLISCLLLGMGALHAQNNEPALFEEAEKLFNEKNYYEAAQYYEKFLAGGKDPRRASASPFAVRKKGEKTMESTVSRQGAIYRLAESYRLHNDFKQAEKWYKEASSFSLSSYPASQYWYGVALRTNQKYDEALKVISEFRDSRDAKDEWMEAADRELANLRYIRSQTETKKQSVFTVTRKANAANTSAYALATSSAKEVFFTAVFVDSSKMYHGNPAYSARLYSAPDSGNIRETAKLVNIPEEPGFNNGLPSLTRDGQQLFFTRWTKEDGVISSAIYTSKRSTDGSWSAPEKLKAPVNLDGSNSTQPSVTPDGKYLLFSSDRKGGFGKYDIWFAKLNASLEAVSVQNMGIFINTPNDEASPWYHPASTSLVFSSNGHVGMGGFDIYASKGTIESATWDHPVNPGAPVNSSKDDQYYIGTDEDNLWNTGWLSSDRETDCCLDLFAVVSDNVQYISGKVVDEKTGTPIPHVAILITDPKKEGNVILIRETDSLGFYQFELRNTSRYSIVAQKPTYKTDTSSYVVVMLTGRDSISNKDVLLTTDEIFDPDVGEPPDPADEIFKPDKGKDPPERPPGERYDPVLIARFDFDRSFLKKQYHHNLDTLIRIMERNPSMIVEISGHTDAFGTEDYNFRLAQERVDACINYLRDRGIGTDRLIGRSYGESSPVVSEIVDGLDHPESRAINRRVEFRILQGTTSANTGGPSVTRDMTERQSGSVNVPVAAPGKSGRVGRNQRKSGTGSFQPVVHFSFDKSLVDDEYFNNLDRLAELMNQDPSMKVEVNGYTDAKGSAAYNLRLAQERVDAVIIYLEQQGISRTRLSGRALGECCPLEAETINGRDNPEGRFMNRRVEFKFIQ</sequence>
<gene>
    <name evidence="7" type="ORF">LZZ85_22380</name>
</gene>
<dbReference type="SUPFAM" id="SSF82171">
    <property type="entry name" value="DPP6 N-terminal domain-like"/>
    <property type="match status" value="1"/>
</dbReference>
<dbReference type="SUPFAM" id="SSF49464">
    <property type="entry name" value="Carboxypeptidase regulatory domain-like"/>
    <property type="match status" value="1"/>
</dbReference>
<dbReference type="InterPro" id="IPR011042">
    <property type="entry name" value="6-blade_b-propeller_TolB-like"/>
</dbReference>
<dbReference type="SUPFAM" id="SSF48452">
    <property type="entry name" value="TPR-like"/>
    <property type="match status" value="1"/>
</dbReference>
<feature type="compositionally biased region" description="Basic and acidic residues" evidence="5">
    <location>
        <begin position="577"/>
        <end position="596"/>
    </location>
</feature>
<dbReference type="Gene3D" id="1.25.40.10">
    <property type="entry name" value="Tetratricopeptide repeat domain"/>
    <property type="match status" value="1"/>
</dbReference>
<feature type="region of interest" description="Disordered" evidence="5">
    <location>
        <begin position="563"/>
        <end position="596"/>
    </location>
</feature>
<evidence type="ECO:0000256" key="1">
    <source>
        <dbReference type="ARBA" id="ARBA00004442"/>
    </source>
</evidence>
<proteinExistence type="predicted"/>
<dbReference type="Proteomes" id="UP001165367">
    <property type="component" value="Unassembled WGS sequence"/>
</dbReference>
<dbReference type="RefSeq" id="WP_237875597.1">
    <property type="nucleotide sequence ID" value="NZ_JAKLTR010000017.1"/>
</dbReference>
<organism evidence="7 8">
    <name type="scientific">Terrimonas ginsenosidimutans</name>
    <dbReference type="NCBI Taxonomy" id="2908004"/>
    <lineage>
        <taxon>Bacteria</taxon>
        <taxon>Pseudomonadati</taxon>
        <taxon>Bacteroidota</taxon>
        <taxon>Chitinophagia</taxon>
        <taxon>Chitinophagales</taxon>
        <taxon>Chitinophagaceae</taxon>
        <taxon>Terrimonas</taxon>
    </lineage>
</organism>
<dbReference type="InterPro" id="IPR050330">
    <property type="entry name" value="Bact_OuterMem_StrucFunc"/>
</dbReference>
<evidence type="ECO:0000256" key="4">
    <source>
        <dbReference type="PROSITE-ProRule" id="PRU00473"/>
    </source>
</evidence>
<dbReference type="InterPro" id="IPR011659">
    <property type="entry name" value="WD40"/>
</dbReference>
<evidence type="ECO:0000313" key="7">
    <source>
        <dbReference type="EMBL" id="MCG2617060.1"/>
    </source>
</evidence>
<reference evidence="7" key="1">
    <citation type="submission" date="2022-01" db="EMBL/GenBank/DDBJ databases">
        <authorList>
            <person name="Jo J.-H."/>
            <person name="Im W.-T."/>
        </authorList>
    </citation>
    <scope>NUCLEOTIDE SEQUENCE</scope>
    <source>
        <strain evidence="7">NA20</strain>
    </source>
</reference>
<evidence type="ECO:0000256" key="5">
    <source>
        <dbReference type="SAM" id="MobiDB-lite"/>
    </source>
</evidence>
<keyword evidence="3" id="KW-0998">Cell outer membrane</keyword>
<comment type="subcellular location">
    <subcellularLocation>
        <location evidence="1">Cell outer membrane</location>
    </subcellularLocation>
</comment>
<dbReference type="PANTHER" id="PTHR30329">
    <property type="entry name" value="STATOR ELEMENT OF FLAGELLAR MOTOR COMPLEX"/>
    <property type="match status" value="1"/>
</dbReference>
<dbReference type="InterPro" id="IPR006664">
    <property type="entry name" value="OMP_bac"/>
</dbReference>
<accession>A0ABS9KXL5</accession>
<feature type="domain" description="OmpA-like" evidence="6">
    <location>
        <begin position="596"/>
        <end position="713"/>
    </location>
</feature>
<evidence type="ECO:0000256" key="2">
    <source>
        <dbReference type="ARBA" id="ARBA00023136"/>
    </source>
</evidence>
<name>A0ABS9KXL5_9BACT</name>
<protein>
    <submittedName>
        <fullName evidence="7">OmpA family protein</fullName>
    </submittedName>
</protein>
<keyword evidence="8" id="KW-1185">Reference proteome</keyword>
<comment type="caution">
    <text evidence="7">The sequence shown here is derived from an EMBL/GenBank/DDBJ whole genome shotgun (WGS) entry which is preliminary data.</text>
</comment>
<dbReference type="PANTHER" id="PTHR30329:SF21">
    <property type="entry name" value="LIPOPROTEIN YIAD-RELATED"/>
    <property type="match status" value="1"/>
</dbReference>
<dbReference type="SUPFAM" id="SSF103088">
    <property type="entry name" value="OmpA-like"/>
    <property type="match status" value="2"/>
</dbReference>
<feature type="region of interest" description="Disordered" evidence="5">
    <location>
        <begin position="713"/>
        <end position="756"/>
    </location>
</feature>
<dbReference type="CDD" id="cd07185">
    <property type="entry name" value="OmpA_C-like"/>
    <property type="match status" value="2"/>
</dbReference>
<dbReference type="Pfam" id="PF07676">
    <property type="entry name" value="PD40"/>
    <property type="match status" value="2"/>
</dbReference>
<evidence type="ECO:0000313" key="8">
    <source>
        <dbReference type="Proteomes" id="UP001165367"/>
    </source>
</evidence>
<dbReference type="InterPro" id="IPR008969">
    <property type="entry name" value="CarboxyPept-like_regulatory"/>
</dbReference>
<evidence type="ECO:0000256" key="3">
    <source>
        <dbReference type="ARBA" id="ARBA00023237"/>
    </source>
</evidence>
<dbReference type="Gene3D" id="2.120.10.30">
    <property type="entry name" value="TolB, C-terminal domain"/>
    <property type="match status" value="1"/>
</dbReference>
<dbReference type="PRINTS" id="PR01021">
    <property type="entry name" value="OMPADOMAIN"/>
</dbReference>
<feature type="domain" description="OmpA-like" evidence="6">
    <location>
        <begin position="753"/>
        <end position="873"/>
    </location>
</feature>
<feature type="compositionally biased region" description="Acidic residues" evidence="5">
    <location>
        <begin position="563"/>
        <end position="576"/>
    </location>
</feature>
<dbReference type="Pfam" id="PF13620">
    <property type="entry name" value="CarboxypepD_reg"/>
    <property type="match status" value="1"/>
</dbReference>
<dbReference type="Gene3D" id="2.60.40.1120">
    <property type="entry name" value="Carboxypeptidase-like, regulatory domain"/>
    <property type="match status" value="1"/>
</dbReference>
<dbReference type="InterPro" id="IPR011990">
    <property type="entry name" value="TPR-like_helical_dom_sf"/>
</dbReference>
<keyword evidence="2 4" id="KW-0472">Membrane</keyword>
<dbReference type="PROSITE" id="PS51123">
    <property type="entry name" value="OMPA_2"/>
    <property type="match status" value="2"/>
</dbReference>
<dbReference type="InterPro" id="IPR036737">
    <property type="entry name" value="OmpA-like_sf"/>
</dbReference>
<dbReference type="EMBL" id="JAKLTR010000017">
    <property type="protein sequence ID" value="MCG2617060.1"/>
    <property type="molecule type" value="Genomic_DNA"/>
</dbReference>